<feature type="coiled-coil region" evidence="2">
    <location>
        <begin position="173"/>
        <end position="207"/>
    </location>
</feature>
<dbReference type="Gene3D" id="1.10.220.160">
    <property type="match status" value="1"/>
</dbReference>
<dbReference type="HOGENOM" id="CLU_396099_0_0_1"/>
<dbReference type="InterPro" id="IPR046341">
    <property type="entry name" value="SET_dom_sf"/>
</dbReference>
<dbReference type="OMA" id="NGHEMLH"/>
<sequence>MSSIPDHNNNNNNNNKNNNEILNFKQLFKKIEEFKQLGNQEFSKYDKTNDNLNKRAVTYYSLGIECFNDNFEKLKNNNNNNKDDEIELKKLVSIIYSNLSLCFINGYEIDKALEFANKGTEIDKDNSKCHYRKSLCYQYMCNFKESFKSINDALNSINNNNNNGKVIIDKSLKQIIENERKEIEKKLKKLEKEEKESQDRIKEDFEQFQQFPIELVWRDGFGRCVLASEDLPKGTMVLRVSPFASVLEDHKIEKNCGFCFKKINKSIRINQTCKNCKNHLLCPQCSVDEYSLNYHKDECDILNFLKQYYPSSQTRDFRFMFRVLLNVIKDKKNKSFSKENQSKQWLNHQNPFIFDSYKYLINLSRTLDKVQPEQMEAFKRSAQSVIAIFNKLRGPKFFDECGVTIDEIIEIYSIVLSNGHEMLHPLNCHTYGLGIFPTGSYLNHSCLPNAFWYNDDQGMMVFRTLRPIKKGEEILTSYTDITTECSERRKHLLKQYFFFCQCQQCKFQSKLTDQSCLSCKNQLSSSNTSFKIPSNDSIESGFYYHCLKCNSDNKQINCPDDSSSVFTSQHDQRTFKKINLLINIMQQRHQSIATNLLNTNNEYLMKGMPDHIVYKEITNALEQSMISNPSKVSADQVFTNSLIQYYFRLFQTLKIEKPNDTQQLQSVKTKILQLLTPIIHLPTSHHKSSIEKKLKF</sequence>
<accession>Q55DC8</accession>
<dbReference type="AlphaFoldDB" id="Q55DC8"/>
<evidence type="ECO:0000313" key="4">
    <source>
        <dbReference type="EMBL" id="EAL72765.1"/>
    </source>
</evidence>
<dbReference type="VEuPathDB" id="AmoebaDB:DDB_G0270830"/>
<feature type="domain" description="SET" evidence="3">
    <location>
        <begin position="203"/>
        <end position="479"/>
    </location>
</feature>
<dbReference type="CDD" id="cd20071">
    <property type="entry name" value="SET_SMYD"/>
    <property type="match status" value="1"/>
</dbReference>
<dbReference type="SUPFAM" id="SSF82199">
    <property type="entry name" value="SET domain"/>
    <property type="match status" value="1"/>
</dbReference>
<protein>
    <recommendedName>
        <fullName evidence="3">SET domain-containing protein</fullName>
    </recommendedName>
</protein>
<dbReference type="Pfam" id="PF00856">
    <property type="entry name" value="SET"/>
    <property type="match status" value="1"/>
</dbReference>
<dbReference type="SMR" id="Q55DC8"/>
<evidence type="ECO:0000256" key="2">
    <source>
        <dbReference type="SAM" id="Coils"/>
    </source>
</evidence>
<dbReference type="RefSeq" id="XP_646203.1">
    <property type="nucleotide sequence ID" value="XM_641111.1"/>
</dbReference>
<dbReference type="Gene3D" id="6.10.140.2220">
    <property type="match status" value="1"/>
</dbReference>
<dbReference type="Reactome" id="R-DDI-3214841">
    <property type="pathway name" value="PKMTs methylate histone lysines"/>
</dbReference>
<dbReference type="KEGG" id="ddi:DDB_G0270830"/>
<evidence type="ECO:0000256" key="1">
    <source>
        <dbReference type="ARBA" id="ARBA00004038"/>
    </source>
</evidence>
<dbReference type="Proteomes" id="UP000002195">
    <property type="component" value="Unassembled WGS sequence"/>
</dbReference>
<dbReference type="Gene3D" id="1.25.40.10">
    <property type="entry name" value="Tetratricopeptide repeat domain"/>
    <property type="match status" value="1"/>
</dbReference>
<dbReference type="Gene3D" id="2.170.270.10">
    <property type="entry name" value="SET domain"/>
    <property type="match status" value="1"/>
</dbReference>
<dbReference type="eggNOG" id="KOG2084">
    <property type="taxonomic scope" value="Eukaryota"/>
</dbReference>
<dbReference type="PaxDb" id="44689-DDB0214933"/>
<dbReference type="InterPro" id="IPR050869">
    <property type="entry name" value="H3K4_H4K5_MeTrfase"/>
</dbReference>
<dbReference type="PANTHER" id="PTHR12197:SF299">
    <property type="entry name" value="SET DOMAIN-CONTAINING PROTEIN"/>
    <property type="match status" value="1"/>
</dbReference>
<gene>
    <name evidence="4" type="primary">bopA</name>
    <name evidence="4" type="ORF">DDB_G0270830</name>
</gene>
<name>Q55DC8_DICDI</name>
<dbReference type="SUPFAM" id="SSF48452">
    <property type="entry name" value="TPR-like"/>
    <property type="match status" value="1"/>
</dbReference>
<dbReference type="InParanoid" id="Q55DC8"/>
<dbReference type="PROSITE" id="PS50280">
    <property type="entry name" value="SET"/>
    <property type="match status" value="1"/>
</dbReference>
<organism evidence="4 5">
    <name type="scientific">Dictyostelium discoideum</name>
    <name type="common">Social amoeba</name>
    <dbReference type="NCBI Taxonomy" id="44689"/>
    <lineage>
        <taxon>Eukaryota</taxon>
        <taxon>Amoebozoa</taxon>
        <taxon>Evosea</taxon>
        <taxon>Eumycetozoa</taxon>
        <taxon>Dictyostelia</taxon>
        <taxon>Dictyosteliales</taxon>
        <taxon>Dictyosteliaceae</taxon>
        <taxon>Dictyostelium</taxon>
    </lineage>
</organism>
<reference evidence="4 5" key="1">
    <citation type="journal article" date="2005" name="Nature">
        <title>The genome of the social amoeba Dictyostelium discoideum.</title>
        <authorList>
            <consortium name="The Dictyostelium discoideum Sequencing Consortium"/>
            <person name="Eichinger L."/>
            <person name="Pachebat J.A."/>
            <person name="Glockner G."/>
            <person name="Rajandream M.A."/>
            <person name="Sucgang R."/>
            <person name="Berriman M."/>
            <person name="Song J."/>
            <person name="Olsen R."/>
            <person name="Szafranski K."/>
            <person name="Xu Q."/>
            <person name="Tunggal B."/>
            <person name="Kummerfeld S."/>
            <person name="Madera M."/>
            <person name="Konfortov B.A."/>
            <person name="Rivero F."/>
            <person name="Bankier A.T."/>
            <person name="Lehmann R."/>
            <person name="Hamlin N."/>
            <person name="Davies R."/>
            <person name="Gaudet P."/>
            <person name="Fey P."/>
            <person name="Pilcher K."/>
            <person name="Chen G."/>
            <person name="Saunders D."/>
            <person name="Sodergren E."/>
            <person name="Davis P."/>
            <person name="Kerhornou A."/>
            <person name="Nie X."/>
            <person name="Hall N."/>
            <person name="Anjard C."/>
            <person name="Hemphill L."/>
            <person name="Bason N."/>
            <person name="Farbrother P."/>
            <person name="Desany B."/>
            <person name="Just E."/>
            <person name="Morio T."/>
            <person name="Rost R."/>
            <person name="Churcher C."/>
            <person name="Cooper J."/>
            <person name="Haydock S."/>
            <person name="van Driessche N."/>
            <person name="Cronin A."/>
            <person name="Goodhead I."/>
            <person name="Muzny D."/>
            <person name="Mourier T."/>
            <person name="Pain A."/>
            <person name="Lu M."/>
            <person name="Harper D."/>
            <person name="Lindsay R."/>
            <person name="Hauser H."/>
            <person name="James K."/>
            <person name="Quiles M."/>
            <person name="Madan Babu M."/>
            <person name="Saito T."/>
            <person name="Buchrieser C."/>
            <person name="Wardroper A."/>
            <person name="Felder M."/>
            <person name="Thangavelu M."/>
            <person name="Johnson D."/>
            <person name="Knights A."/>
            <person name="Loulseged H."/>
            <person name="Mungall K."/>
            <person name="Oliver K."/>
            <person name="Price C."/>
            <person name="Quail M.A."/>
            <person name="Urushihara H."/>
            <person name="Hernandez J."/>
            <person name="Rabbinowitsch E."/>
            <person name="Steffen D."/>
            <person name="Sanders M."/>
            <person name="Ma J."/>
            <person name="Kohara Y."/>
            <person name="Sharp S."/>
            <person name="Simmonds M."/>
            <person name="Spiegler S."/>
            <person name="Tivey A."/>
            <person name="Sugano S."/>
            <person name="White B."/>
            <person name="Walker D."/>
            <person name="Woodward J."/>
            <person name="Winckler T."/>
            <person name="Tanaka Y."/>
            <person name="Shaulsky G."/>
            <person name="Schleicher M."/>
            <person name="Weinstock G."/>
            <person name="Rosenthal A."/>
            <person name="Cox E.C."/>
            <person name="Chisholm R.L."/>
            <person name="Gibbs R."/>
            <person name="Loomis W.F."/>
            <person name="Platzer M."/>
            <person name="Kay R.R."/>
            <person name="Williams J."/>
            <person name="Dear P.H."/>
            <person name="Noegel A.A."/>
            <person name="Barrell B."/>
            <person name="Kuspa A."/>
        </authorList>
    </citation>
    <scope>NUCLEOTIDE SEQUENCE [LARGE SCALE GENOMIC DNA]</scope>
    <source>
        <strain evidence="4 5">AX4</strain>
    </source>
</reference>
<comment type="caution">
    <text evidence="4">The sequence shown here is derived from an EMBL/GenBank/DDBJ whole genome shotgun (WGS) entry which is preliminary data.</text>
</comment>
<dbReference type="InterPro" id="IPR011990">
    <property type="entry name" value="TPR-like_helical_dom_sf"/>
</dbReference>
<dbReference type="PhylomeDB" id="Q55DC8"/>
<keyword evidence="5" id="KW-1185">Reference proteome</keyword>
<dbReference type="GeneID" id="8617156"/>
<evidence type="ECO:0000313" key="5">
    <source>
        <dbReference type="Proteomes" id="UP000002195"/>
    </source>
</evidence>
<dbReference type="dictyBase" id="DDB_G0270830">
    <property type="gene designation" value="bopA"/>
</dbReference>
<keyword evidence="2" id="KW-0175">Coiled coil</keyword>
<evidence type="ECO:0000259" key="3">
    <source>
        <dbReference type="PROSITE" id="PS50280"/>
    </source>
</evidence>
<dbReference type="PANTHER" id="PTHR12197">
    <property type="entry name" value="HISTONE-LYSINE N-METHYLTRANSFERASE SMYD"/>
    <property type="match status" value="1"/>
</dbReference>
<dbReference type="SMART" id="SM00317">
    <property type="entry name" value="SET"/>
    <property type="match status" value="1"/>
</dbReference>
<dbReference type="GO" id="GO:0005634">
    <property type="term" value="C:nucleus"/>
    <property type="evidence" value="ECO:0000318"/>
    <property type="project" value="GO_Central"/>
</dbReference>
<proteinExistence type="predicted"/>
<dbReference type="FunCoup" id="Q55DC8">
    <property type="interactions" value="69"/>
</dbReference>
<comment type="function">
    <text evidence="1">Probable methyltransferase.</text>
</comment>
<dbReference type="InterPro" id="IPR001214">
    <property type="entry name" value="SET_dom"/>
</dbReference>
<dbReference type="EMBL" id="AAFI02000005">
    <property type="protein sequence ID" value="EAL72765.1"/>
    <property type="molecule type" value="Genomic_DNA"/>
</dbReference>